<keyword evidence="10" id="KW-0503">Monooxygenase</keyword>
<keyword evidence="15" id="KW-1185">Reference proteome</keyword>
<accession>A0ABP7MCY6</accession>
<comment type="subcellular location">
    <subcellularLocation>
        <location evidence="1">Cell inner membrane</location>
        <topology evidence="1">Multi-pass membrane protein</topology>
    </subcellularLocation>
</comment>
<evidence type="ECO:0000259" key="13">
    <source>
        <dbReference type="Pfam" id="PF00487"/>
    </source>
</evidence>
<feature type="transmembrane region" description="Helical" evidence="12">
    <location>
        <begin position="121"/>
        <end position="142"/>
    </location>
</feature>
<keyword evidence="11 12" id="KW-0472">Membrane</keyword>
<evidence type="ECO:0000256" key="7">
    <source>
        <dbReference type="ARBA" id="ARBA00022989"/>
    </source>
</evidence>
<protein>
    <submittedName>
        <fullName evidence="14">Alkane 1-monooxygenase</fullName>
    </submittedName>
</protein>
<evidence type="ECO:0000256" key="8">
    <source>
        <dbReference type="ARBA" id="ARBA00023002"/>
    </source>
</evidence>
<evidence type="ECO:0000256" key="10">
    <source>
        <dbReference type="ARBA" id="ARBA00023033"/>
    </source>
</evidence>
<reference evidence="15" key="1">
    <citation type="journal article" date="2019" name="Int. J. Syst. Evol. Microbiol.">
        <title>The Global Catalogue of Microorganisms (GCM) 10K type strain sequencing project: providing services to taxonomists for standard genome sequencing and annotation.</title>
        <authorList>
            <consortium name="The Broad Institute Genomics Platform"/>
            <consortium name="The Broad Institute Genome Sequencing Center for Infectious Disease"/>
            <person name="Wu L."/>
            <person name="Ma J."/>
        </authorList>
    </citation>
    <scope>NUCLEOTIDE SEQUENCE [LARGE SCALE GENOMIC DNA]</scope>
    <source>
        <strain evidence="15">JCM 17551</strain>
    </source>
</reference>
<dbReference type="Proteomes" id="UP001501565">
    <property type="component" value="Unassembled WGS sequence"/>
</dbReference>
<dbReference type="PANTHER" id="PTHR38674:SF1">
    <property type="entry name" value="ALKANE 1-MONOOXYGENASE 1"/>
    <property type="match status" value="1"/>
</dbReference>
<keyword evidence="5 12" id="KW-0812">Transmembrane</keyword>
<evidence type="ECO:0000256" key="5">
    <source>
        <dbReference type="ARBA" id="ARBA00022692"/>
    </source>
</evidence>
<dbReference type="PANTHER" id="PTHR38674">
    <property type="entry name" value="ALKANE 1-MONOOXYGENASE 1"/>
    <property type="match status" value="1"/>
</dbReference>
<feature type="transmembrane region" description="Helical" evidence="12">
    <location>
        <begin position="244"/>
        <end position="271"/>
    </location>
</feature>
<keyword evidence="7 12" id="KW-1133">Transmembrane helix</keyword>
<dbReference type="InterPro" id="IPR005804">
    <property type="entry name" value="FA_desaturase_dom"/>
</dbReference>
<evidence type="ECO:0000313" key="14">
    <source>
        <dbReference type="EMBL" id="GAA3917851.1"/>
    </source>
</evidence>
<keyword evidence="9" id="KW-0408">Iron</keyword>
<evidence type="ECO:0000256" key="3">
    <source>
        <dbReference type="ARBA" id="ARBA00022475"/>
    </source>
</evidence>
<evidence type="ECO:0000256" key="12">
    <source>
        <dbReference type="SAM" id="Phobius"/>
    </source>
</evidence>
<dbReference type="EMBL" id="BAABBN010000004">
    <property type="protein sequence ID" value="GAA3917851.1"/>
    <property type="molecule type" value="Genomic_DNA"/>
</dbReference>
<evidence type="ECO:0000256" key="1">
    <source>
        <dbReference type="ARBA" id="ARBA00004429"/>
    </source>
</evidence>
<keyword evidence="6" id="KW-0479">Metal-binding</keyword>
<feature type="transmembrane region" description="Helical" evidence="12">
    <location>
        <begin position="26"/>
        <end position="47"/>
    </location>
</feature>
<dbReference type="RefSeq" id="WP_344796317.1">
    <property type="nucleotide sequence ID" value="NZ_BAABBN010000004.1"/>
</dbReference>
<name>A0ABP7MCY6_9GAMM</name>
<dbReference type="InterPro" id="IPR033885">
    <property type="entry name" value="AlkB/XylM"/>
</dbReference>
<keyword evidence="3" id="KW-1003">Cell membrane</keyword>
<proteinExistence type="inferred from homology"/>
<evidence type="ECO:0000313" key="15">
    <source>
        <dbReference type="Proteomes" id="UP001501565"/>
    </source>
</evidence>
<comment type="similarity">
    <text evidence="2">Belongs to the fatty acid desaturase type 1 family. AlkB subfamily.</text>
</comment>
<gene>
    <name evidence="14" type="ORF">GCM10022277_11100</name>
</gene>
<feature type="transmembrane region" description="Helical" evidence="12">
    <location>
        <begin position="53"/>
        <end position="72"/>
    </location>
</feature>
<keyword evidence="8" id="KW-0560">Oxidoreductase</keyword>
<evidence type="ECO:0000256" key="11">
    <source>
        <dbReference type="ARBA" id="ARBA00023136"/>
    </source>
</evidence>
<evidence type="ECO:0000256" key="4">
    <source>
        <dbReference type="ARBA" id="ARBA00022519"/>
    </source>
</evidence>
<organism evidence="14 15">
    <name type="scientific">Litoribacillus peritrichatus</name>
    <dbReference type="NCBI Taxonomy" id="718191"/>
    <lineage>
        <taxon>Bacteria</taxon>
        <taxon>Pseudomonadati</taxon>
        <taxon>Pseudomonadota</taxon>
        <taxon>Gammaproteobacteria</taxon>
        <taxon>Oceanospirillales</taxon>
        <taxon>Oceanospirillaceae</taxon>
        <taxon>Litoribacillus</taxon>
    </lineage>
</organism>
<feature type="transmembrane region" description="Helical" evidence="12">
    <location>
        <begin position="93"/>
        <end position="115"/>
    </location>
</feature>
<dbReference type="CDD" id="cd03512">
    <property type="entry name" value="Alkane-hydroxylase"/>
    <property type="match status" value="1"/>
</dbReference>
<evidence type="ECO:0000256" key="2">
    <source>
        <dbReference type="ARBA" id="ARBA00010823"/>
    </source>
</evidence>
<sequence>MSQTMNKQPTLETELKEERWSKAKKYWYMITFIVPALMLASAGLAAYTGNGGWLWSLVVVFYVIIPVVDTIVGEDPYNPTEEEEKELNSNSSYYKRILYLATAGQWAALIATTYVVTQYQWAWYEILGALLSVGSLHAVGLTMSHELGHKIKDKGQVIAAQICSACCGYAHFNIEHNKGHHKDVATPEDPASSRMGESLYKFAIREIPGAAHRGWELEAQRLKRLNLSFFSPKNELLQSMMVTIVAYGLMTALFGIMALPFLIITAFYGWFQLTLANYIEHYGLLRQKLDNGRYERCQPKHSWNNNFKATNLLTLHLQRHSDHHAHPTRAYQVLRDYPEAPQLPHGYPAMMALAMFPPAWRFVMDRRVVNWADGDMSKVNIDPAHKEKMFHRYHQPEVTA</sequence>
<evidence type="ECO:0000256" key="6">
    <source>
        <dbReference type="ARBA" id="ARBA00022723"/>
    </source>
</evidence>
<keyword evidence="4" id="KW-0997">Cell inner membrane</keyword>
<feature type="domain" description="Fatty acid desaturase" evidence="13">
    <location>
        <begin position="125"/>
        <end position="351"/>
    </location>
</feature>
<dbReference type="Pfam" id="PF00487">
    <property type="entry name" value="FA_desaturase"/>
    <property type="match status" value="1"/>
</dbReference>
<evidence type="ECO:0000256" key="9">
    <source>
        <dbReference type="ARBA" id="ARBA00023004"/>
    </source>
</evidence>
<comment type="caution">
    <text evidence="14">The sequence shown here is derived from an EMBL/GenBank/DDBJ whole genome shotgun (WGS) entry which is preliminary data.</text>
</comment>